<keyword evidence="2" id="KW-0378">Hydrolase</keyword>
<dbReference type="GO" id="GO:0006508">
    <property type="term" value="P:proteolysis"/>
    <property type="evidence" value="ECO:0007669"/>
    <property type="project" value="UniProtKB-KW"/>
</dbReference>
<dbReference type="Proteomes" id="UP000034462">
    <property type="component" value="Unassembled WGS sequence"/>
</dbReference>
<gene>
    <name evidence="7" type="ORF">UY25_C0001G0158</name>
</gene>
<dbReference type="InterPro" id="IPR003959">
    <property type="entry name" value="ATPase_AAA_core"/>
</dbReference>
<dbReference type="GO" id="GO:0004222">
    <property type="term" value="F:metalloendopeptidase activity"/>
    <property type="evidence" value="ECO:0007669"/>
    <property type="project" value="InterPro"/>
</dbReference>
<dbReference type="InterPro" id="IPR027417">
    <property type="entry name" value="P-loop_NTPase"/>
</dbReference>
<evidence type="ECO:0000313" key="7">
    <source>
        <dbReference type="EMBL" id="KKU93665.1"/>
    </source>
</evidence>
<evidence type="ECO:0000256" key="2">
    <source>
        <dbReference type="ARBA" id="ARBA00022801"/>
    </source>
</evidence>
<dbReference type="AlphaFoldDB" id="A0A837IM77"/>
<dbReference type="GO" id="GO:0005524">
    <property type="term" value="F:ATP binding"/>
    <property type="evidence" value="ECO:0007669"/>
    <property type="project" value="InterPro"/>
</dbReference>
<dbReference type="GO" id="GO:0016887">
    <property type="term" value="F:ATP hydrolysis activity"/>
    <property type="evidence" value="ECO:0007669"/>
    <property type="project" value="InterPro"/>
</dbReference>
<dbReference type="Gene3D" id="3.40.50.300">
    <property type="entry name" value="P-loop containing nucleotide triphosphate hydrolases"/>
    <property type="match status" value="1"/>
</dbReference>
<evidence type="ECO:0000256" key="3">
    <source>
        <dbReference type="ARBA" id="ARBA00023136"/>
    </source>
</evidence>
<evidence type="ECO:0000313" key="8">
    <source>
        <dbReference type="Proteomes" id="UP000034462"/>
    </source>
</evidence>
<keyword evidence="7" id="KW-0482">Metalloprotease</keyword>
<dbReference type="EMBL" id="LCPH01000001">
    <property type="protein sequence ID" value="KKU93665.1"/>
    <property type="molecule type" value="Genomic_DNA"/>
</dbReference>
<keyword evidence="4" id="KW-0812">Transmembrane</keyword>
<dbReference type="SUPFAM" id="SSF52540">
    <property type="entry name" value="P-loop containing nucleoside triphosphate hydrolases"/>
    <property type="match status" value="1"/>
</dbReference>
<dbReference type="PANTHER" id="PTHR23076">
    <property type="entry name" value="METALLOPROTEASE M41 FTSH"/>
    <property type="match status" value="1"/>
</dbReference>
<protein>
    <submittedName>
        <fullName evidence="7">ATP-dependent zinc metalloprotease FtsH</fullName>
    </submittedName>
</protein>
<keyword evidence="3 4" id="KW-0472">Membrane</keyword>
<accession>A0A837IM77</accession>
<keyword evidence="1 7" id="KW-0645">Protease</keyword>
<dbReference type="GO" id="GO:0005886">
    <property type="term" value="C:plasma membrane"/>
    <property type="evidence" value="ECO:0007669"/>
    <property type="project" value="TreeGrafter"/>
</dbReference>
<name>A0A837IM77_9BACT</name>
<evidence type="ECO:0000256" key="4">
    <source>
        <dbReference type="SAM" id="Phobius"/>
    </source>
</evidence>
<dbReference type="Pfam" id="PF00004">
    <property type="entry name" value="AAA"/>
    <property type="match status" value="1"/>
</dbReference>
<dbReference type="Pfam" id="PF06480">
    <property type="entry name" value="FtsH_ext"/>
    <property type="match status" value="1"/>
</dbReference>
<feature type="domain" description="ATPase AAA-type core" evidence="5">
    <location>
        <begin position="201"/>
        <end position="264"/>
    </location>
</feature>
<evidence type="ECO:0000259" key="5">
    <source>
        <dbReference type="Pfam" id="PF00004"/>
    </source>
</evidence>
<dbReference type="InterPro" id="IPR011546">
    <property type="entry name" value="Pept_M41_FtsH_extracell"/>
</dbReference>
<sequence>MRTLTKNFLFVILILLTISALFALFSGPFESVERISLSQLAKDISGERVEKIVVSGTKLTISYADGSTKESTKEPQAVLPETLLQLGVAQDKLARVDIEPREESGFGALVGPLALVLLPLLIFFLFFWMMFRQARSGIGQAFDFTKARARLFGAEGQLKQKVNFKDVAGLKEAKEEVQEVVDFLKYPKKYLQMGAKIPRGVLLVGLPGTGKTLLAKAVASEAGVPFFSASGSEFIEMFVGVGSSRVRDLFQTAKKAGRSIIFIDANAQSNSR</sequence>
<dbReference type="GO" id="GO:0004176">
    <property type="term" value="F:ATP-dependent peptidase activity"/>
    <property type="evidence" value="ECO:0007669"/>
    <property type="project" value="InterPro"/>
</dbReference>
<dbReference type="GO" id="GO:0030163">
    <property type="term" value="P:protein catabolic process"/>
    <property type="evidence" value="ECO:0007669"/>
    <property type="project" value="TreeGrafter"/>
</dbReference>
<dbReference type="PANTHER" id="PTHR23076:SF97">
    <property type="entry name" value="ATP-DEPENDENT ZINC METALLOPROTEASE YME1L1"/>
    <property type="match status" value="1"/>
</dbReference>
<dbReference type="GO" id="GO:0008270">
    <property type="term" value="F:zinc ion binding"/>
    <property type="evidence" value="ECO:0007669"/>
    <property type="project" value="InterPro"/>
</dbReference>
<proteinExistence type="predicted"/>
<reference evidence="7 8" key="1">
    <citation type="journal article" date="2015" name="Nature">
        <title>rRNA introns, odd ribosomes, and small enigmatic genomes across a large radiation of phyla.</title>
        <authorList>
            <person name="Brown C.T."/>
            <person name="Hug L.A."/>
            <person name="Thomas B.C."/>
            <person name="Sharon I."/>
            <person name="Castelle C.J."/>
            <person name="Singh A."/>
            <person name="Wilkins M.J."/>
            <person name="Williams K.H."/>
            <person name="Banfield J.F."/>
        </authorList>
    </citation>
    <scope>NUCLEOTIDE SEQUENCE [LARGE SCALE GENOMIC DNA]</scope>
</reference>
<evidence type="ECO:0000256" key="1">
    <source>
        <dbReference type="ARBA" id="ARBA00022670"/>
    </source>
</evidence>
<keyword evidence="4" id="KW-1133">Transmembrane helix</keyword>
<comment type="caution">
    <text evidence="7">The sequence shown here is derived from an EMBL/GenBank/DDBJ whole genome shotgun (WGS) entry which is preliminary data.</text>
</comment>
<feature type="domain" description="Peptidase M41 FtsH extracellular" evidence="6">
    <location>
        <begin position="9"/>
        <end position="99"/>
    </location>
</feature>
<evidence type="ECO:0000259" key="6">
    <source>
        <dbReference type="Pfam" id="PF06480"/>
    </source>
</evidence>
<feature type="transmembrane region" description="Helical" evidence="4">
    <location>
        <begin position="7"/>
        <end position="25"/>
    </location>
</feature>
<organism evidence="7 8">
    <name type="scientific">Candidatus Yanofskybacteria bacterium GW2011_GWC1_48_11</name>
    <dbReference type="NCBI Taxonomy" id="1619027"/>
    <lineage>
        <taxon>Bacteria</taxon>
        <taxon>Candidatus Yanofskyibacteriota</taxon>
    </lineage>
</organism>
<feature type="transmembrane region" description="Helical" evidence="4">
    <location>
        <begin position="109"/>
        <end position="131"/>
    </location>
</feature>